<comment type="caution">
    <text evidence="1">The sequence shown here is derived from an EMBL/GenBank/DDBJ whole genome shotgun (WGS) entry which is preliminary data.</text>
</comment>
<reference evidence="1 2" key="1">
    <citation type="submission" date="2019-02" db="EMBL/GenBank/DDBJ databases">
        <authorList>
            <consortium name="Pathogen Informatics"/>
        </authorList>
    </citation>
    <scope>NUCLEOTIDE SEQUENCE [LARGE SCALE GENOMIC DNA]</scope>
    <source>
        <strain evidence="1 2">3012STDY6756503</strain>
    </source>
</reference>
<accession>A0ABD7UYF6</accession>
<dbReference type="EMBL" id="CAACYD010000003">
    <property type="protein sequence ID" value="VFA81376.1"/>
    <property type="molecule type" value="Genomic_DNA"/>
</dbReference>
<proteinExistence type="predicted"/>
<evidence type="ECO:0000313" key="2">
    <source>
        <dbReference type="Proteomes" id="UP000360750"/>
    </source>
</evidence>
<evidence type="ECO:0000313" key="1">
    <source>
        <dbReference type="EMBL" id="VFA81376.1"/>
    </source>
</evidence>
<organism evidence="1 2">
    <name type="scientific">Gordonia paraffinivorans</name>
    <dbReference type="NCBI Taxonomy" id="175628"/>
    <lineage>
        <taxon>Bacteria</taxon>
        <taxon>Bacillati</taxon>
        <taxon>Actinomycetota</taxon>
        <taxon>Actinomycetes</taxon>
        <taxon>Mycobacteriales</taxon>
        <taxon>Gordoniaceae</taxon>
        <taxon>Gordonia</taxon>
    </lineage>
</organism>
<sequence>MDHTLSTLRSSGFGPDEGMATEMAYSHVALPGLLKIYQLAREAAWALAIEVVD</sequence>
<protein>
    <submittedName>
        <fullName evidence="1">Uncharacterized protein</fullName>
    </submittedName>
</protein>
<gene>
    <name evidence="1" type="ORF">NCTC8139_00434</name>
</gene>
<dbReference type="Proteomes" id="UP000360750">
    <property type="component" value="Unassembled WGS sequence"/>
</dbReference>
<dbReference type="AlphaFoldDB" id="A0ABD7UYF6"/>
<name>A0ABD7UYF6_9ACTN</name>